<feature type="region of interest" description="Disordered" evidence="1">
    <location>
        <begin position="1"/>
        <end position="33"/>
    </location>
</feature>
<keyword evidence="3" id="KW-1185">Reference proteome</keyword>
<dbReference type="Proteomes" id="UP001230978">
    <property type="component" value="Chromosome"/>
</dbReference>
<protein>
    <submittedName>
        <fullName evidence="2">Uncharacterized protein</fullName>
    </submittedName>
</protein>
<evidence type="ECO:0000313" key="2">
    <source>
        <dbReference type="EMBL" id="WGV16746.1"/>
    </source>
</evidence>
<dbReference type="RefSeq" id="WP_281467398.1">
    <property type="nucleotide sequence ID" value="NZ_CP124535.1"/>
</dbReference>
<dbReference type="EMBL" id="CP124535">
    <property type="protein sequence ID" value="WGV16746.1"/>
    <property type="molecule type" value="Genomic_DNA"/>
</dbReference>
<sequence length="134" mass="14043">MQTGGQEQIPDRTRPPRHVAARRGRAASSKVAEAGAQPSRAIVLGFAANPPESIAVDGPGKIDSVLLATMAPDKVICPLFATDYDALVVAQLLTKLGFGGTLVVVAPDLPNPRMVEREIRNQSGGLKVAVVVRP</sequence>
<evidence type="ECO:0000256" key="1">
    <source>
        <dbReference type="SAM" id="MobiDB-lite"/>
    </source>
</evidence>
<proteinExistence type="predicted"/>
<organism evidence="2 3">
    <name type="scientific">Fuscovulum ytuae</name>
    <dbReference type="NCBI Taxonomy" id="3042299"/>
    <lineage>
        <taxon>Bacteria</taxon>
        <taxon>Pseudomonadati</taxon>
        <taxon>Pseudomonadota</taxon>
        <taxon>Alphaproteobacteria</taxon>
        <taxon>Rhodobacterales</taxon>
        <taxon>Paracoccaceae</taxon>
        <taxon>Fuscovulum</taxon>
    </lineage>
</organism>
<gene>
    <name evidence="2" type="ORF">QF092_02720</name>
</gene>
<reference evidence="2 3" key="1">
    <citation type="submission" date="2023-04" db="EMBL/GenBank/DDBJ databases">
        <title>YMD61, complete Genome.</title>
        <authorList>
            <person name="Zhang J."/>
        </authorList>
    </citation>
    <scope>NUCLEOTIDE SEQUENCE [LARGE SCALE GENOMIC DNA]</scope>
    <source>
        <strain evidence="2 3">YMD61</strain>
    </source>
</reference>
<name>A0ABY8Q9N8_9RHOB</name>
<accession>A0ABY8Q9N8</accession>
<feature type="compositionally biased region" description="Basic residues" evidence="1">
    <location>
        <begin position="15"/>
        <end position="25"/>
    </location>
</feature>
<evidence type="ECO:0000313" key="3">
    <source>
        <dbReference type="Proteomes" id="UP001230978"/>
    </source>
</evidence>